<feature type="transmembrane region" description="Helical" evidence="2">
    <location>
        <begin position="41"/>
        <end position="59"/>
    </location>
</feature>
<name>A0A223S8M7_9ACTN</name>
<reference evidence="3 4" key="1">
    <citation type="submission" date="2017-08" db="EMBL/GenBank/DDBJ databases">
        <title>The complete genome sequence of Nocardiopsis gilva YIM 90087.</title>
        <authorList>
            <person name="Yin M."/>
            <person name="Tang S."/>
        </authorList>
    </citation>
    <scope>NUCLEOTIDE SEQUENCE [LARGE SCALE GENOMIC DNA]</scope>
    <source>
        <strain evidence="3 4">YIM 90087</strain>
    </source>
</reference>
<dbReference type="RefSeq" id="WP_017618198.1">
    <property type="nucleotide sequence ID" value="NZ_ANBG01000150.1"/>
</dbReference>
<sequence>MRPLTPLSRPAVDAFFGGVRAAVSPTRLVWFELKRLARNPAPWLAVAYVSYSLFDNAYLTYWGGVFNTVLTSAAVTGTAIFVAALVATVREARYNAGAALPVAQRTRVASLLISSAIAGAASFLIPYAVLIWASEPAPIAGSITPVAFVLPLMVSALGGVTGVMFGVWTRSWLAAPALLLTVVANQLLITEVGVIDATVVPGSFRIGSLAEALVIPGGGYGPGFWWLAPAHLAYLGLALLTVAALALLRLQPGRRRRAITAALALVLLAGSATAYWQRHEDGRRAEQTRMDEGAFPGWAGPKPKRSCTTRGGITYCAYDNFKQWIPYWEQAAAPVAAALPEHARRHLPRVVQQTFDRAYWFDDSDNPLRQGIAVPNDVWTPGEEYPRRDLAEQMALPALGLVGYREFACSIRGQARLPVYLWLVVRDSAAPAPAIDPLYEHDLTRADTTAVAVAMAMLEAPEDRIVRGLDEHWERLISPDTRAAEAARLLGLRVTASHRKHATELITQWRGGRPPQYTIDAEEFPQVDPVPADGGGDEAPPPCR</sequence>
<keyword evidence="2" id="KW-0812">Transmembrane</keyword>
<keyword evidence="2" id="KW-1133">Transmembrane helix</keyword>
<dbReference type="OrthoDB" id="3665898at2"/>
<gene>
    <name evidence="3" type="ORF">CDO52_18205</name>
</gene>
<organism evidence="3 4">
    <name type="scientific">Nocardiopsis gilva YIM 90087</name>
    <dbReference type="NCBI Taxonomy" id="1235441"/>
    <lineage>
        <taxon>Bacteria</taxon>
        <taxon>Bacillati</taxon>
        <taxon>Actinomycetota</taxon>
        <taxon>Actinomycetes</taxon>
        <taxon>Streptosporangiales</taxon>
        <taxon>Nocardiopsidaceae</taxon>
        <taxon>Nocardiopsis</taxon>
    </lineage>
</organism>
<feature type="transmembrane region" description="Helical" evidence="2">
    <location>
        <begin position="258"/>
        <end position="276"/>
    </location>
</feature>
<feature type="transmembrane region" description="Helical" evidence="2">
    <location>
        <begin position="224"/>
        <end position="246"/>
    </location>
</feature>
<feature type="transmembrane region" description="Helical" evidence="2">
    <location>
        <begin position="108"/>
        <end position="133"/>
    </location>
</feature>
<accession>A0A223S8M7</accession>
<feature type="transmembrane region" description="Helical" evidence="2">
    <location>
        <begin position="65"/>
        <end position="87"/>
    </location>
</feature>
<dbReference type="KEGG" id="ngv:CDO52_18205"/>
<dbReference type="Proteomes" id="UP000215005">
    <property type="component" value="Chromosome"/>
</dbReference>
<feature type="region of interest" description="Disordered" evidence="1">
    <location>
        <begin position="511"/>
        <end position="544"/>
    </location>
</feature>
<protein>
    <submittedName>
        <fullName evidence="3">Uncharacterized protein</fullName>
    </submittedName>
</protein>
<evidence type="ECO:0000256" key="1">
    <source>
        <dbReference type="SAM" id="MobiDB-lite"/>
    </source>
</evidence>
<keyword evidence="4" id="KW-1185">Reference proteome</keyword>
<feature type="transmembrane region" description="Helical" evidence="2">
    <location>
        <begin position="139"/>
        <end position="165"/>
    </location>
</feature>
<evidence type="ECO:0000313" key="3">
    <source>
        <dbReference type="EMBL" id="ASU84477.1"/>
    </source>
</evidence>
<evidence type="ECO:0000313" key="4">
    <source>
        <dbReference type="Proteomes" id="UP000215005"/>
    </source>
</evidence>
<dbReference type="AlphaFoldDB" id="A0A223S8M7"/>
<keyword evidence="2" id="KW-0472">Membrane</keyword>
<feature type="transmembrane region" description="Helical" evidence="2">
    <location>
        <begin position="177"/>
        <end position="204"/>
    </location>
</feature>
<evidence type="ECO:0000256" key="2">
    <source>
        <dbReference type="SAM" id="Phobius"/>
    </source>
</evidence>
<dbReference type="EMBL" id="CP022753">
    <property type="protein sequence ID" value="ASU84477.1"/>
    <property type="molecule type" value="Genomic_DNA"/>
</dbReference>
<proteinExistence type="predicted"/>